<feature type="region of interest" description="Disordered" evidence="12">
    <location>
        <begin position="364"/>
        <end position="410"/>
    </location>
</feature>
<sequence length="545" mass="60342">MSTNARLVSLTLSPMITDQTPQTQPVNDASNTATHSHAPFFPTPIVAATPWAVGSPSSSTHSLTALSGPTLTGPTQRRPAPLDTSKFTTESPRPTPRDLYSLFPPHDQPDEQSVLTIRPLWKRRLHELLEQPASSRSAFAVHMVSMALIVTSALITVLTVPTFHRVSNRVWFGMETGLVVVFTVEYIARVVCWSFTWSSLFRWVLSFYGIIDLLFVLPYYIELILGQDTSVLFRFSILRMFRLLRVFRPFRYIHTILLCVPTLVYLVYLSVRRSQHALLAIGFFVVMILMVFSTLLYFAERGTWDEVMDTFINSDGCGLVRDPITTVGYGEITPRSFLGRLITLPILVFGLLLITLPSFDNHTSPNSTDDLPGTTYPPAPQPLGASSSSRRPHTSMHPSSSSTSQPQHIRASSYDPFLATPAPAPSTAVARDLSNLKLGQNQTELSRQIAELAEEVGRQGVLLGRLVEVLGEGVLRGEGGDGLKRRGKRREARYEDEDGGRMIVISGKVLIGELGLRDELSTSRPAALGSVRKTGLLFIILYSLF</sequence>
<gene>
    <name evidence="15" type="ORF">DFP72DRAFT_1078399</name>
</gene>
<evidence type="ECO:0000256" key="5">
    <source>
        <dbReference type="ARBA" id="ARBA00022826"/>
    </source>
</evidence>
<comment type="caution">
    <text evidence="15">The sequence shown here is derived from an EMBL/GenBank/DDBJ whole genome shotgun (WGS) entry which is preliminary data.</text>
</comment>
<evidence type="ECO:0000313" key="15">
    <source>
        <dbReference type="EMBL" id="KAF6744552.1"/>
    </source>
</evidence>
<dbReference type="PANTHER" id="PTHR11537">
    <property type="entry name" value="VOLTAGE-GATED POTASSIUM CHANNEL"/>
    <property type="match status" value="1"/>
</dbReference>
<feature type="compositionally biased region" description="Polar residues" evidence="12">
    <location>
        <begin position="55"/>
        <end position="75"/>
    </location>
</feature>
<evidence type="ECO:0000256" key="12">
    <source>
        <dbReference type="SAM" id="MobiDB-lite"/>
    </source>
</evidence>
<protein>
    <recommendedName>
        <fullName evidence="14">Ion transport domain-containing protein</fullName>
    </recommendedName>
</protein>
<dbReference type="GO" id="GO:0001508">
    <property type="term" value="P:action potential"/>
    <property type="evidence" value="ECO:0007669"/>
    <property type="project" value="TreeGrafter"/>
</dbReference>
<evidence type="ECO:0000256" key="2">
    <source>
        <dbReference type="ARBA" id="ARBA00022448"/>
    </source>
</evidence>
<keyword evidence="4 13" id="KW-0812">Transmembrane</keyword>
<organism evidence="15 16">
    <name type="scientific">Ephemerocybe angulata</name>
    <dbReference type="NCBI Taxonomy" id="980116"/>
    <lineage>
        <taxon>Eukaryota</taxon>
        <taxon>Fungi</taxon>
        <taxon>Dikarya</taxon>
        <taxon>Basidiomycota</taxon>
        <taxon>Agaricomycotina</taxon>
        <taxon>Agaricomycetes</taxon>
        <taxon>Agaricomycetidae</taxon>
        <taxon>Agaricales</taxon>
        <taxon>Agaricineae</taxon>
        <taxon>Psathyrellaceae</taxon>
        <taxon>Ephemerocybe</taxon>
    </lineage>
</organism>
<keyword evidence="11" id="KW-0407">Ion channel</keyword>
<name>A0A8H6HE99_9AGAR</name>
<dbReference type="AlphaFoldDB" id="A0A8H6HE99"/>
<evidence type="ECO:0000256" key="11">
    <source>
        <dbReference type="ARBA" id="ARBA00023303"/>
    </source>
</evidence>
<keyword evidence="8 13" id="KW-1133">Transmembrane helix</keyword>
<feature type="transmembrane region" description="Helical" evidence="13">
    <location>
        <begin position="170"/>
        <end position="188"/>
    </location>
</feature>
<dbReference type="InterPro" id="IPR028325">
    <property type="entry name" value="VG_K_chnl"/>
</dbReference>
<proteinExistence type="predicted"/>
<dbReference type="InterPro" id="IPR027359">
    <property type="entry name" value="Volt_channel_dom_sf"/>
</dbReference>
<evidence type="ECO:0000256" key="4">
    <source>
        <dbReference type="ARBA" id="ARBA00022692"/>
    </source>
</evidence>
<feature type="transmembrane region" description="Helical" evidence="13">
    <location>
        <begin position="138"/>
        <end position="158"/>
    </location>
</feature>
<feature type="transmembrane region" description="Helical" evidence="13">
    <location>
        <begin position="278"/>
        <end position="299"/>
    </location>
</feature>
<evidence type="ECO:0000256" key="1">
    <source>
        <dbReference type="ARBA" id="ARBA00004141"/>
    </source>
</evidence>
<comment type="subcellular location">
    <subcellularLocation>
        <location evidence="1">Membrane</location>
        <topology evidence="1">Multi-pass membrane protein</topology>
    </subcellularLocation>
</comment>
<evidence type="ECO:0000259" key="14">
    <source>
        <dbReference type="Pfam" id="PF00520"/>
    </source>
</evidence>
<keyword evidence="16" id="KW-1185">Reference proteome</keyword>
<dbReference type="GO" id="GO:0008076">
    <property type="term" value="C:voltage-gated potassium channel complex"/>
    <property type="evidence" value="ECO:0007669"/>
    <property type="project" value="InterPro"/>
</dbReference>
<dbReference type="GO" id="GO:0005249">
    <property type="term" value="F:voltage-gated potassium channel activity"/>
    <property type="evidence" value="ECO:0007669"/>
    <property type="project" value="InterPro"/>
</dbReference>
<dbReference type="PRINTS" id="PR00169">
    <property type="entry name" value="KCHANNEL"/>
</dbReference>
<keyword evidence="6" id="KW-0851">Voltage-gated channel</keyword>
<dbReference type="Pfam" id="PF00520">
    <property type="entry name" value="Ion_trans"/>
    <property type="match status" value="1"/>
</dbReference>
<keyword evidence="10 13" id="KW-0472">Membrane</keyword>
<dbReference type="PANTHER" id="PTHR11537:SF254">
    <property type="entry name" value="POTASSIUM VOLTAGE-GATED CHANNEL PROTEIN SHAB"/>
    <property type="match status" value="1"/>
</dbReference>
<evidence type="ECO:0000256" key="3">
    <source>
        <dbReference type="ARBA" id="ARBA00022538"/>
    </source>
</evidence>
<feature type="transmembrane region" description="Helical" evidence="13">
    <location>
        <begin position="337"/>
        <end position="356"/>
    </location>
</feature>
<feature type="region of interest" description="Disordered" evidence="12">
    <location>
        <begin position="52"/>
        <end position="96"/>
    </location>
</feature>
<feature type="compositionally biased region" description="Low complexity" evidence="12">
    <location>
        <begin position="395"/>
        <end position="404"/>
    </location>
</feature>
<evidence type="ECO:0000256" key="7">
    <source>
        <dbReference type="ARBA" id="ARBA00022958"/>
    </source>
</evidence>
<dbReference type="EMBL" id="JACGCI010000118">
    <property type="protein sequence ID" value="KAF6744552.1"/>
    <property type="molecule type" value="Genomic_DNA"/>
</dbReference>
<feature type="compositionally biased region" description="Polar residues" evidence="12">
    <location>
        <begin position="13"/>
        <end position="35"/>
    </location>
</feature>
<dbReference type="SUPFAM" id="SSF81324">
    <property type="entry name" value="Voltage-gated potassium channels"/>
    <property type="match status" value="1"/>
</dbReference>
<dbReference type="InterPro" id="IPR005821">
    <property type="entry name" value="Ion_trans_dom"/>
</dbReference>
<dbReference type="Proteomes" id="UP000521943">
    <property type="component" value="Unassembled WGS sequence"/>
</dbReference>
<evidence type="ECO:0000313" key="16">
    <source>
        <dbReference type="Proteomes" id="UP000521943"/>
    </source>
</evidence>
<keyword evidence="9" id="KW-0406">Ion transport</keyword>
<keyword evidence="2" id="KW-0813">Transport</keyword>
<dbReference type="OrthoDB" id="415460at2759"/>
<accession>A0A8H6HE99</accession>
<evidence type="ECO:0000256" key="10">
    <source>
        <dbReference type="ARBA" id="ARBA00023136"/>
    </source>
</evidence>
<feature type="region of interest" description="Disordered" evidence="12">
    <location>
        <begin position="13"/>
        <end position="37"/>
    </location>
</feature>
<keyword evidence="5" id="KW-0631">Potassium channel</keyword>
<dbReference type="Gene3D" id="1.20.120.350">
    <property type="entry name" value="Voltage-gated potassium channels. Chain C"/>
    <property type="match status" value="1"/>
</dbReference>
<feature type="transmembrane region" description="Helical" evidence="13">
    <location>
        <begin position="200"/>
        <end position="221"/>
    </location>
</feature>
<evidence type="ECO:0000256" key="8">
    <source>
        <dbReference type="ARBA" id="ARBA00022989"/>
    </source>
</evidence>
<feature type="domain" description="Ion transport" evidence="14">
    <location>
        <begin position="140"/>
        <end position="356"/>
    </location>
</feature>
<evidence type="ECO:0000256" key="9">
    <source>
        <dbReference type="ARBA" id="ARBA00023065"/>
    </source>
</evidence>
<feature type="transmembrane region" description="Helical" evidence="13">
    <location>
        <begin position="252"/>
        <end position="271"/>
    </location>
</feature>
<evidence type="ECO:0000256" key="13">
    <source>
        <dbReference type="SAM" id="Phobius"/>
    </source>
</evidence>
<reference evidence="15 16" key="1">
    <citation type="submission" date="2020-07" db="EMBL/GenBank/DDBJ databases">
        <title>Comparative genomics of pyrophilous fungi reveals a link between fire events and developmental genes.</title>
        <authorList>
            <consortium name="DOE Joint Genome Institute"/>
            <person name="Steindorff A.S."/>
            <person name="Carver A."/>
            <person name="Calhoun S."/>
            <person name="Stillman K."/>
            <person name="Liu H."/>
            <person name="Lipzen A."/>
            <person name="Pangilinan J."/>
            <person name="Labutti K."/>
            <person name="Bruns T.D."/>
            <person name="Grigoriev I.V."/>
        </authorList>
    </citation>
    <scope>NUCLEOTIDE SEQUENCE [LARGE SCALE GENOMIC DNA]</scope>
    <source>
        <strain evidence="15 16">CBS 144469</strain>
    </source>
</reference>
<evidence type="ECO:0000256" key="6">
    <source>
        <dbReference type="ARBA" id="ARBA00022882"/>
    </source>
</evidence>
<dbReference type="Gene3D" id="1.10.287.70">
    <property type="match status" value="1"/>
</dbReference>
<keyword evidence="7" id="KW-0630">Potassium</keyword>
<keyword evidence="3" id="KW-0633">Potassium transport</keyword>